<evidence type="ECO:0000256" key="2">
    <source>
        <dbReference type="SAM" id="SignalP"/>
    </source>
</evidence>
<accession>A0A914VHA5</accession>
<dbReference type="WBParaSite" id="PSAMB.scaffold1958size26422.g15689.t1">
    <property type="protein sequence ID" value="PSAMB.scaffold1958size26422.g15689.t1"/>
    <property type="gene ID" value="PSAMB.scaffold1958size26422.g15689"/>
</dbReference>
<evidence type="ECO:0000256" key="1">
    <source>
        <dbReference type="SAM" id="MobiDB-lite"/>
    </source>
</evidence>
<feature type="chain" id="PRO_5037263787" evidence="2">
    <location>
        <begin position="20"/>
        <end position="126"/>
    </location>
</feature>
<organism evidence="3 4">
    <name type="scientific">Plectus sambesii</name>
    <dbReference type="NCBI Taxonomy" id="2011161"/>
    <lineage>
        <taxon>Eukaryota</taxon>
        <taxon>Metazoa</taxon>
        <taxon>Ecdysozoa</taxon>
        <taxon>Nematoda</taxon>
        <taxon>Chromadorea</taxon>
        <taxon>Plectida</taxon>
        <taxon>Plectina</taxon>
        <taxon>Plectoidea</taxon>
        <taxon>Plectidae</taxon>
        <taxon>Plectus</taxon>
    </lineage>
</organism>
<feature type="compositionally biased region" description="Basic and acidic residues" evidence="1">
    <location>
        <begin position="89"/>
        <end position="98"/>
    </location>
</feature>
<protein>
    <submittedName>
        <fullName evidence="4">Uncharacterized protein</fullName>
    </submittedName>
</protein>
<evidence type="ECO:0000313" key="3">
    <source>
        <dbReference type="Proteomes" id="UP000887566"/>
    </source>
</evidence>
<dbReference type="Proteomes" id="UP000887566">
    <property type="component" value="Unplaced"/>
</dbReference>
<keyword evidence="2" id="KW-0732">Signal</keyword>
<dbReference type="AlphaFoldDB" id="A0A914VHA5"/>
<feature type="compositionally biased region" description="Basic residues" evidence="1">
    <location>
        <begin position="79"/>
        <end position="88"/>
    </location>
</feature>
<proteinExistence type="predicted"/>
<feature type="signal peptide" evidence="2">
    <location>
        <begin position="1"/>
        <end position="19"/>
    </location>
</feature>
<sequence>MSLLKVLLVATVVLAAVSAQRSFCRFEGDCFPGWDCFDNRCVSREFERRDCRFDRDCFRGECAFGRCVWRGFPDGRHHHRHHHHRGPHHRDPFFGHSEDGKEQQQKACVPACGNRQLCTEGVCKDL</sequence>
<evidence type="ECO:0000313" key="4">
    <source>
        <dbReference type="WBParaSite" id="PSAMB.scaffold1958size26422.g15689.t1"/>
    </source>
</evidence>
<reference evidence="4" key="1">
    <citation type="submission" date="2022-11" db="UniProtKB">
        <authorList>
            <consortium name="WormBaseParasite"/>
        </authorList>
    </citation>
    <scope>IDENTIFICATION</scope>
</reference>
<keyword evidence="3" id="KW-1185">Reference proteome</keyword>
<feature type="region of interest" description="Disordered" evidence="1">
    <location>
        <begin position="79"/>
        <end position="98"/>
    </location>
</feature>
<name>A0A914VHA5_9BILA</name>